<evidence type="ECO:0000313" key="5">
    <source>
        <dbReference type="EMBL" id="CBX91827.1"/>
    </source>
</evidence>
<organism evidence="6">
    <name type="scientific">Leptosphaeria maculans (strain JN3 / isolate v23.1.3 / race Av1-4-5-6-7-8)</name>
    <name type="common">Blackleg fungus</name>
    <name type="synonym">Phoma lingam</name>
    <dbReference type="NCBI Taxonomy" id="985895"/>
    <lineage>
        <taxon>Eukaryota</taxon>
        <taxon>Fungi</taxon>
        <taxon>Dikarya</taxon>
        <taxon>Ascomycota</taxon>
        <taxon>Pezizomycotina</taxon>
        <taxon>Dothideomycetes</taxon>
        <taxon>Pleosporomycetidae</taxon>
        <taxon>Pleosporales</taxon>
        <taxon>Pleosporineae</taxon>
        <taxon>Leptosphaeriaceae</taxon>
        <taxon>Plenodomus</taxon>
        <taxon>Plenodomus lingam/Leptosphaeria maculans species complex</taxon>
    </lineage>
</organism>
<dbReference type="GO" id="GO:0016020">
    <property type="term" value="C:membrane"/>
    <property type="evidence" value="ECO:0007669"/>
    <property type="project" value="InterPro"/>
</dbReference>
<feature type="compositionally biased region" description="Basic and acidic residues" evidence="1">
    <location>
        <begin position="513"/>
        <end position="522"/>
    </location>
</feature>
<dbReference type="EMBL" id="FP929083">
    <property type="protein sequence ID" value="CBX91827.1"/>
    <property type="molecule type" value="Genomic_DNA"/>
</dbReference>
<dbReference type="Gene3D" id="2.60.40.10">
    <property type="entry name" value="Immunoglobulins"/>
    <property type="match status" value="3"/>
</dbReference>
<dbReference type="SMART" id="SM00736">
    <property type="entry name" value="CADG"/>
    <property type="match status" value="3"/>
</dbReference>
<keyword evidence="6" id="KW-1185">Reference proteome</keyword>
<feature type="compositionally biased region" description="Polar residues" evidence="1">
    <location>
        <begin position="1110"/>
        <end position="1137"/>
    </location>
</feature>
<feature type="region of interest" description="Disordered" evidence="1">
    <location>
        <begin position="868"/>
        <end position="1059"/>
    </location>
</feature>
<dbReference type="Pfam" id="PF05345">
    <property type="entry name" value="He_PIG"/>
    <property type="match status" value="2"/>
</dbReference>
<evidence type="ECO:0000256" key="3">
    <source>
        <dbReference type="SAM" id="SignalP"/>
    </source>
</evidence>
<proteinExistence type="predicted"/>
<dbReference type="OMA" id="ISRPMFI"/>
<dbReference type="InterPro" id="IPR013783">
    <property type="entry name" value="Ig-like_fold"/>
</dbReference>
<evidence type="ECO:0000313" key="6">
    <source>
        <dbReference type="Proteomes" id="UP000002668"/>
    </source>
</evidence>
<evidence type="ECO:0000256" key="2">
    <source>
        <dbReference type="SAM" id="Phobius"/>
    </source>
</evidence>
<feature type="transmembrane region" description="Helical" evidence="2">
    <location>
        <begin position="438"/>
        <end position="461"/>
    </location>
</feature>
<protein>
    <recommendedName>
        <fullName evidence="4">Dystroglycan-type cadherin-like domain-containing protein</fullName>
    </recommendedName>
</protein>
<feature type="domain" description="Dystroglycan-type cadherin-like" evidence="4">
    <location>
        <begin position="20"/>
        <end position="115"/>
    </location>
</feature>
<dbReference type="eggNOG" id="ENOG502QURR">
    <property type="taxonomic scope" value="Eukaryota"/>
</dbReference>
<feature type="region of interest" description="Disordered" evidence="1">
    <location>
        <begin position="734"/>
        <end position="840"/>
    </location>
</feature>
<feature type="compositionally biased region" description="Basic residues" evidence="1">
    <location>
        <begin position="1021"/>
        <end position="1033"/>
    </location>
</feature>
<dbReference type="Proteomes" id="UP000002668">
    <property type="component" value="Genome"/>
</dbReference>
<evidence type="ECO:0000259" key="4">
    <source>
        <dbReference type="SMART" id="SM00736"/>
    </source>
</evidence>
<feature type="compositionally biased region" description="Basic residues" evidence="1">
    <location>
        <begin position="909"/>
        <end position="923"/>
    </location>
</feature>
<dbReference type="STRING" id="985895.E5R459"/>
<feature type="chain" id="PRO_5003197882" description="Dystroglycan-type cadherin-like domain-containing protein" evidence="3">
    <location>
        <begin position="19"/>
        <end position="1326"/>
    </location>
</feature>
<feature type="region of interest" description="Disordered" evidence="1">
    <location>
        <begin position="1171"/>
        <end position="1293"/>
    </location>
</feature>
<feature type="region of interest" description="Disordered" evidence="1">
    <location>
        <begin position="620"/>
        <end position="649"/>
    </location>
</feature>
<dbReference type="SUPFAM" id="SSF49313">
    <property type="entry name" value="Cadherin-like"/>
    <property type="match status" value="4"/>
</dbReference>
<gene>
    <name evidence="5" type="ORF">LEMA_P045330.1</name>
</gene>
<dbReference type="CDD" id="cd12087">
    <property type="entry name" value="TM_EGFR-like"/>
    <property type="match status" value="1"/>
</dbReference>
<feature type="region of interest" description="Disordered" evidence="1">
    <location>
        <begin position="513"/>
        <end position="545"/>
    </location>
</feature>
<feature type="compositionally biased region" description="Polar residues" evidence="1">
    <location>
        <begin position="749"/>
        <end position="765"/>
    </location>
</feature>
<keyword evidence="2" id="KW-0472">Membrane</keyword>
<feature type="compositionally biased region" description="Polar residues" evidence="1">
    <location>
        <begin position="1171"/>
        <end position="1189"/>
    </location>
</feature>
<feature type="compositionally biased region" description="Polar residues" evidence="1">
    <location>
        <begin position="418"/>
        <end position="429"/>
    </location>
</feature>
<accession>E5R459</accession>
<dbReference type="GO" id="GO:0005509">
    <property type="term" value="F:calcium ion binding"/>
    <property type="evidence" value="ECO:0007669"/>
    <property type="project" value="InterPro"/>
</dbReference>
<dbReference type="GeneID" id="13284354"/>
<dbReference type="HOGENOM" id="CLU_259411_0_0_1"/>
<feature type="compositionally biased region" description="Basic and acidic residues" evidence="1">
    <location>
        <begin position="1280"/>
        <end position="1293"/>
    </location>
</feature>
<feature type="region of interest" description="Disordered" evidence="1">
    <location>
        <begin position="1102"/>
        <end position="1137"/>
    </location>
</feature>
<keyword evidence="2" id="KW-1133">Transmembrane helix</keyword>
<dbReference type="OrthoDB" id="41532at2759"/>
<name>E5R459_LEPMJ</name>
<dbReference type="InterPro" id="IPR006644">
    <property type="entry name" value="Cadg"/>
</dbReference>
<feature type="domain" description="Dystroglycan-type cadherin-like" evidence="4">
    <location>
        <begin position="321"/>
        <end position="416"/>
    </location>
</feature>
<feature type="region of interest" description="Disordered" evidence="1">
    <location>
        <begin position="415"/>
        <end position="434"/>
    </location>
</feature>
<feature type="domain" description="Dystroglycan-type cadherin-like" evidence="4">
    <location>
        <begin position="134"/>
        <end position="228"/>
    </location>
</feature>
<dbReference type="VEuPathDB" id="FungiDB:LEMA_P045330.1"/>
<feature type="compositionally biased region" description="Polar residues" evidence="1">
    <location>
        <begin position="634"/>
        <end position="649"/>
    </location>
</feature>
<feature type="compositionally biased region" description="Pro residues" evidence="1">
    <location>
        <begin position="1190"/>
        <end position="1211"/>
    </location>
</feature>
<feature type="compositionally biased region" description="Basic and acidic residues" evidence="1">
    <location>
        <begin position="768"/>
        <end position="780"/>
    </location>
</feature>
<reference evidence="6" key="1">
    <citation type="journal article" date="2011" name="Nat. Commun.">
        <title>Effector diversification within compartments of the Leptosphaeria maculans genome affected by Repeat-Induced Point mutations.</title>
        <authorList>
            <person name="Rouxel T."/>
            <person name="Grandaubert J."/>
            <person name="Hane J.K."/>
            <person name="Hoede C."/>
            <person name="van de Wouw A.P."/>
            <person name="Couloux A."/>
            <person name="Dominguez V."/>
            <person name="Anthouard V."/>
            <person name="Bally P."/>
            <person name="Bourras S."/>
            <person name="Cozijnsen A.J."/>
            <person name="Ciuffetti L.M."/>
            <person name="Degrave A."/>
            <person name="Dilmaghani A."/>
            <person name="Duret L."/>
            <person name="Fudal I."/>
            <person name="Goodwin S.B."/>
            <person name="Gout L."/>
            <person name="Glaser N."/>
            <person name="Linglin J."/>
            <person name="Kema G.H.J."/>
            <person name="Lapalu N."/>
            <person name="Lawrence C.B."/>
            <person name="May K."/>
            <person name="Meyer M."/>
            <person name="Ollivier B."/>
            <person name="Poulain J."/>
            <person name="Schoch C.L."/>
            <person name="Simon A."/>
            <person name="Spatafora J.W."/>
            <person name="Stachowiak A."/>
            <person name="Turgeon B.G."/>
            <person name="Tyler B.M."/>
            <person name="Vincent D."/>
            <person name="Weissenbach J."/>
            <person name="Amselem J."/>
            <person name="Quesneville H."/>
            <person name="Oliver R.P."/>
            <person name="Wincker P."/>
            <person name="Balesdent M.-H."/>
            <person name="Howlett B.J."/>
        </authorList>
    </citation>
    <scope>NUCLEOTIDE SEQUENCE [LARGE SCALE GENOMIC DNA]</scope>
    <source>
        <strain evidence="6">JN3 / isolate v23.1.3 / race Av1-4-5-6-7-8</strain>
    </source>
</reference>
<evidence type="ECO:0000256" key="1">
    <source>
        <dbReference type="SAM" id="MobiDB-lite"/>
    </source>
</evidence>
<keyword evidence="2" id="KW-0812">Transmembrane</keyword>
<dbReference type="InterPro" id="IPR015919">
    <property type="entry name" value="Cadherin-like_sf"/>
</dbReference>
<keyword evidence="3" id="KW-0732">Signal</keyword>
<dbReference type="InParanoid" id="E5R459"/>
<sequence length="1326" mass="145153">MAKVVLCIALMPLLAAAAAQINYPWDQQLPPVARVGSSFTYQFAPTTFSGSEILYYALTGNPSWLSLDDESRMLTGTPGSSDAGFATFNITATGDDGSVASMASKLYVSTDSEPVAKADISEPLSAAGQLTGPKTVTLKPSTPFTVDFPSDSFDSKGLKLSYYAMLSDHTPLPAWIRFDPSSMRFTGTTMATTISQSLEILMIASYTPGFTDSSLSFTISISQHTFGFSPFGQTINAANGQSISVNNIKSKLFLDAASISDSDIKSITADTPSWLIFDKETFAISGEAPADATSQDFVVTAQDQFGDFADYTIHLILDSQFFAGNIDDLNATLGEQFNHVLPRTILANGDERVTIDFSALSDHLTFDPDTFKISGAIPSDFATQNVECLITATSADGGSHDTQAFHINVSKAIAPPNSDASTSSNTQHGSSKRNKDGIIAGAVIGSIFAALLLVALVICIFRRRRNSGSYINRRRPRSPRKSEISRPMFIPYGWPDNHMDMHADEDLEKGKDAHDPYVERTPEQPPKLDLNLPAKRNRSNSHSLTDSIGDISTRILDIFEESPFGIHNDITPSQHPPDSMKIPVELAKRGSQRSDDFRKHKRRTTTVYHDQIHRSTGLPVNRRITGMGHGRHTYSPSRSNTNFSSIRRPMSTSSYTTRCTSIFSMAPSAFAQSPAARKHKTFVTTPTEARRSIRVVPSSRRSSLMDRRTIDEKRSSYIRKRASAQSPFFSAGFRASSSTYTSPPAFINETRSTSRNALSPLSRNTIVRPDDSVIDGRENTPDVPDLVESPSQEFPGSLRKYRTNRPHTAISPPRSKVEKSYSRPGTTVGPASGGFRRRASTRTSLRAYDLKASLNDLTGSKVFEDAEMSDSVYSAEEHDIEEAERRKTVTQSQYTLPPLNLDRVDTKRNNKRNSKAEKKSKRESKRDSKRELKRTSERDPTPYFHLSTAHEHGGKENASSSYNLGHRSTPVRSEANGKSTVLSSPERPKTMAARNSRTTEARKSKWISQKPMIRQDSNKERHSRKSIHSRTQSRHSGGPAAYAKKDTKKRRSHSRSQSSAYPFFDTSVLDTTPCTKPRASLITNNPLTPAPTTTTTATTALPVTTSTSPNTPHANNKAINSNNRKTGTTNTKPTLMTRDLSGNLTFYGADEEPTIEHLDSSSIAFRSRNGTLSPTARQSRLASLHLSSQPPTPLSMPVSPDPTPTPPPPPKSARRETVSSRTSGGLGFFPGQTVGDEKTKGVGGRTDGASANTNGDAVAGLEGNARAREKSEGLQEMQLEQDKDKGREQEAGRKTWGSIRTVLGKSGRWVGGGYWEGRGKEEKVFI</sequence>
<feature type="signal peptide" evidence="3">
    <location>
        <begin position="1"/>
        <end position="18"/>
    </location>
</feature>
<feature type="compositionally biased region" description="Basic and acidic residues" evidence="1">
    <location>
        <begin position="924"/>
        <end position="940"/>
    </location>
</feature>